<evidence type="ECO:0000313" key="2">
    <source>
        <dbReference type="EMBL" id="CAB4157685.1"/>
    </source>
</evidence>
<sequence>MTIYHMPENEQMMDEIYAVLSMDEKGEGICSMMTPAGAMPMVFGHPRTLDMLRPIIIRMAKETGAKLRLVKFTKSEILEEF</sequence>
<dbReference type="EMBL" id="LR796656">
    <property type="protein sequence ID" value="CAB4157685.1"/>
    <property type="molecule type" value="Genomic_DNA"/>
</dbReference>
<reference evidence="1" key="1">
    <citation type="submission" date="2020-04" db="EMBL/GenBank/DDBJ databases">
        <authorList>
            <person name="Chiriac C."/>
            <person name="Salcher M."/>
            <person name="Ghai R."/>
            <person name="Kavagutti S V."/>
        </authorList>
    </citation>
    <scope>NUCLEOTIDE SEQUENCE</scope>
</reference>
<gene>
    <name evidence="1" type="ORF">UFOVP590_43</name>
    <name evidence="2" type="ORF">UFOVP685_41</name>
    <name evidence="3" type="ORF">UFOVP750_11</name>
</gene>
<protein>
    <submittedName>
        <fullName evidence="1">Uncharacterized protein</fullName>
    </submittedName>
</protein>
<evidence type="ECO:0000313" key="1">
    <source>
        <dbReference type="EMBL" id="CAB4151951.1"/>
    </source>
</evidence>
<dbReference type="EMBL" id="LR796557">
    <property type="protein sequence ID" value="CAB4151951.1"/>
    <property type="molecule type" value="Genomic_DNA"/>
</dbReference>
<evidence type="ECO:0000313" key="3">
    <source>
        <dbReference type="EMBL" id="CAB5225317.1"/>
    </source>
</evidence>
<dbReference type="EMBL" id="LR798345">
    <property type="protein sequence ID" value="CAB5225317.1"/>
    <property type="molecule type" value="Genomic_DNA"/>
</dbReference>
<name>A0A6J5N1F3_9CAUD</name>
<accession>A0A6J5N1F3</accession>
<proteinExistence type="predicted"/>
<organism evidence="1">
    <name type="scientific">uncultured Caudovirales phage</name>
    <dbReference type="NCBI Taxonomy" id="2100421"/>
    <lineage>
        <taxon>Viruses</taxon>
        <taxon>Duplodnaviria</taxon>
        <taxon>Heunggongvirae</taxon>
        <taxon>Uroviricota</taxon>
        <taxon>Caudoviricetes</taxon>
        <taxon>Peduoviridae</taxon>
        <taxon>Maltschvirus</taxon>
        <taxon>Maltschvirus maltsch</taxon>
    </lineage>
</organism>